<evidence type="ECO:0000313" key="1">
    <source>
        <dbReference type="EMBL" id="XDQ11614.1"/>
    </source>
</evidence>
<dbReference type="RefSeq" id="WP_369271845.1">
    <property type="nucleotide sequence ID" value="NZ_CP163432.1"/>
</dbReference>
<sequence length="200" mass="21741">MLLAAGKPSDVVVRINLAEEQLKYPRRAEQFAHVADAVATATKELADQLGLPSKVEVNTRPPASAASVDTSTLYGIFAPFQPDIDHPRGFQNEDDILIAFTWYLARYRELPDGACIVEGAHMVDAVRAALGPDAPYLAALAMPAPSGRACLVQDAPVGERITMTNLEALPLDWWPERVVQSVFGRSLRALALDFRDSLTS</sequence>
<protein>
    <submittedName>
        <fullName evidence="1">Uncharacterized protein</fullName>
    </submittedName>
</protein>
<dbReference type="AlphaFoldDB" id="A0AB39N2X3"/>
<dbReference type="EMBL" id="CP163432">
    <property type="protein sequence ID" value="XDQ11614.1"/>
    <property type="molecule type" value="Genomic_DNA"/>
</dbReference>
<reference evidence="1" key="1">
    <citation type="submission" date="2024-07" db="EMBL/GenBank/DDBJ databases">
        <authorList>
            <person name="Yu S.T."/>
        </authorList>
    </citation>
    <scope>NUCLEOTIDE SEQUENCE</scope>
    <source>
        <strain evidence="1">R11</strain>
    </source>
</reference>
<gene>
    <name evidence="1" type="ORF">AB5J55_19045</name>
</gene>
<proteinExistence type="predicted"/>
<organism evidence="1">
    <name type="scientific">Streptomyces sp. R11</name>
    <dbReference type="NCBI Taxonomy" id="3238625"/>
    <lineage>
        <taxon>Bacteria</taxon>
        <taxon>Bacillati</taxon>
        <taxon>Actinomycetota</taxon>
        <taxon>Actinomycetes</taxon>
        <taxon>Kitasatosporales</taxon>
        <taxon>Streptomycetaceae</taxon>
        <taxon>Streptomyces</taxon>
    </lineage>
</organism>
<accession>A0AB39N2X3</accession>
<name>A0AB39N2X3_9ACTN</name>